<evidence type="ECO:0000256" key="1">
    <source>
        <dbReference type="SAM" id="MobiDB-lite"/>
    </source>
</evidence>
<protein>
    <submittedName>
        <fullName evidence="2">Uncharacterized protein</fullName>
    </submittedName>
</protein>
<comment type="caution">
    <text evidence="2">The sequence shown here is derived from an EMBL/GenBank/DDBJ whole genome shotgun (WGS) entry which is preliminary data.</text>
</comment>
<evidence type="ECO:0000313" key="3">
    <source>
        <dbReference type="Proteomes" id="UP001558652"/>
    </source>
</evidence>
<accession>A0ABD0YK81</accession>
<feature type="region of interest" description="Disordered" evidence="1">
    <location>
        <begin position="114"/>
        <end position="156"/>
    </location>
</feature>
<organism evidence="2 3">
    <name type="scientific">Ranatra chinensis</name>
    <dbReference type="NCBI Taxonomy" id="642074"/>
    <lineage>
        <taxon>Eukaryota</taxon>
        <taxon>Metazoa</taxon>
        <taxon>Ecdysozoa</taxon>
        <taxon>Arthropoda</taxon>
        <taxon>Hexapoda</taxon>
        <taxon>Insecta</taxon>
        <taxon>Pterygota</taxon>
        <taxon>Neoptera</taxon>
        <taxon>Paraneoptera</taxon>
        <taxon>Hemiptera</taxon>
        <taxon>Heteroptera</taxon>
        <taxon>Panheteroptera</taxon>
        <taxon>Nepomorpha</taxon>
        <taxon>Nepidae</taxon>
        <taxon>Ranatrinae</taxon>
        <taxon>Ranatra</taxon>
    </lineage>
</organism>
<feature type="compositionally biased region" description="Basic and acidic residues" evidence="1">
    <location>
        <begin position="147"/>
        <end position="156"/>
    </location>
</feature>
<name>A0ABD0YK81_9HEMI</name>
<gene>
    <name evidence="2" type="ORF">AAG570_002585</name>
</gene>
<evidence type="ECO:0000313" key="2">
    <source>
        <dbReference type="EMBL" id="KAL1123507.1"/>
    </source>
</evidence>
<feature type="region of interest" description="Disordered" evidence="1">
    <location>
        <begin position="206"/>
        <end position="236"/>
    </location>
</feature>
<proteinExistence type="predicted"/>
<dbReference type="AlphaFoldDB" id="A0ABD0YK81"/>
<keyword evidence="3" id="KW-1185">Reference proteome</keyword>
<feature type="compositionally biased region" description="Basic and acidic residues" evidence="1">
    <location>
        <begin position="218"/>
        <end position="236"/>
    </location>
</feature>
<reference evidence="2 3" key="1">
    <citation type="submission" date="2024-07" db="EMBL/GenBank/DDBJ databases">
        <title>Chromosome-level genome assembly of the water stick insect Ranatra chinensis (Heteroptera: Nepidae).</title>
        <authorList>
            <person name="Liu X."/>
        </authorList>
    </citation>
    <scope>NUCLEOTIDE SEQUENCE [LARGE SCALE GENOMIC DNA]</scope>
    <source>
        <strain evidence="2">Cailab_2021Rc</strain>
        <tissue evidence="2">Muscle</tissue>
    </source>
</reference>
<dbReference type="EMBL" id="JBFDAA010000012">
    <property type="protein sequence ID" value="KAL1123507.1"/>
    <property type="molecule type" value="Genomic_DNA"/>
</dbReference>
<dbReference type="Proteomes" id="UP001558652">
    <property type="component" value="Unassembled WGS sequence"/>
</dbReference>
<feature type="compositionally biased region" description="Polar residues" evidence="1">
    <location>
        <begin position="128"/>
        <end position="146"/>
    </location>
</feature>
<sequence>MPPTYGEAVPRARIFPWRRPDVSRLDMWKAGGIIRPKPLIENKGVYTPFPGYLLLEVVDEFRRADRGGCAKSSAARCVLNGGQICGRQVDAFKSRTILTLADVLSDGVRRKMSLQKVEETSQRPRKPSTPSAVDSTTSTDMNYDPNRTSEQKPVRTNELRANDEILRNSFTAPENRGHDFLCGLHDFFLPGEFPLDGCLLMLSGTPSVSGSNDDGLDESVRPRRFETERAPRSRVF</sequence>